<gene>
    <name evidence="1" type="ORF">EPK99_05360</name>
</gene>
<dbReference type="Gene3D" id="3.30.1660.10">
    <property type="entry name" value="Flavin-binding protein dodecin"/>
    <property type="match status" value="1"/>
</dbReference>
<dbReference type="InterPro" id="IPR050049">
    <property type="entry name" value="Dodecin_bact"/>
</dbReference>
<evidence type="ECO:0000313" key="1">
    <source>
        <dbReference type="EMBL" id="RWX81686.1"/>
    </source>
</evidence>
<dbReference type="AlphaFoldDB" id="A0A444LMY4"/>
<dbReference type="RefSeq" id="WP_128441777.1">
    <property type="nucleotide sequence ID" value="NZ_SBIP01000001.1"/>
</dbReference>
<dbReference type="InterPro" id="IPR036694">
    <property type="entry name" value="Dodecin-like_sf"/>
</dbReference>
<reference evidence="1 2" key="1">
    <citation type="submission" date="2019-01" db="EMBL/GenBank/DDBJ databases">
        <title>The draft genome of Rhizobium sp. 24NR.</title>
        <authorList>
            <person name="Liu L."/>
            <person name="Liang L."/>
            <person name="Shi S."/>
            <person name="Xu L."/>
            <person name="Wang X."/>
            <person name="Li L."/>
            <person name="Zhang X."/>
        </authorList>
    </citation>
    <scope>NUCLEOTIDE SEQUENCE [LARGE SCALE GENOMIC DNA]</scope>
    <source>
        <strain evidence="1 2">24NR</strain>
    </source>
</reference>
<sequence>MSEHVYKKIELVGTSTSSVTDAIEKAIAKASITIKNLDWFEVGQIRGHIVDGAVAHYQVELKAGFKVDD</sequence>
<evidence type="ECO:0000313" key="2">
    <source>
        <dbReference type="Proteomes" id="UP000287687"/>
    </source>
</evidence>
<dbReference type="Proteomes" id="UP000287687">
    <property type="component" value="Unassembled WGS sequence"/>
</dbReference>
<dbReference type="InterPro" id="IPR009923">
    <property type="entry name" value="Dodecin"/>
</dbReference>
<keyword evidence="2" id="KW-1185">Reference proteome</keyword>
<comment type="caution">
    <text evidence="1">The sequence shown here is derived from an EMBL/GenBank/DDBJ whole genome shotgun (WGS) entry which is preliminary data.</text>
</comment>
<dbReference type="NCBIfam" id="NF043052">
    <property type="entry name" value="DodecBact"/>
    <property type="match status" value="1"/>
</dbReference>
<dbReference type="Pfam" id="PF07311">
    <property type="entry name" value="Dodecin"/>
    <property type="match status" value="1"/>
</dbReference>
<dbReference type="EMBL" id="SBIP01000001">
    <property type="protein sequence ID" value="RWX81686.1"/>
    <property type="molecule type" value="Genomic_DNA"/>
</dbReference>
<name>A0A444LMY4_9HYPH</name>
<organism evidence="1 2">
    <name type="scientific">Neorhizobium lilium</name>
    <dbReference type="NCBI Taxonomy" id="2503024"/>
    <lineage>
        <taxon>Bacteria</taxon>
        <taxon>Pseudomonadati</taxon>
        <taxon>Pseudomonadota</taxon>
        <taxon>Alphaproteobacteria</taxon>
        <taxon>Hyphomicrobiales</taxon>
        <taxon>Rhizobiaceae</taxon>
        <taxon>Rhizobium/Agrobacterium group</taxon>
        <taxon>Neorhizobium</taxon>
    </lineage>
</organism>
<protein>
    <submittedName>
        <fullName evidence="1">Dodecin flavoprotein</fullName>
    </submittedName>
</protein>
<accession>A0A444LMY4</accession>
<proteinExistence type="predicted"/>
<dbReference type="PANTHER" id="PTHR39324:SF1">
    <property type="entry name" value="CALCIUM DODECIN"/>
    <property type="match status" value="1"/>
</dbReference>
<dbReference type="SUPFAM" id="SSF89807">
    <property type="entry name" value="Dodecin-like"/>
    <property type="match status" value="1"/>
</dbReference>
<dbReference type="InterPro" id="IPR025543">
    <property type="entry name" value="Dodecin-like"/>
</dbReference>
<dbReference type="OrthoDB" id="9805889at2"/>
<dbReference type="PANTHER" id="PTHR39324">
    <property type="entry name" value="CALCIUM DODECIN"/>
    <property type="match status" value="1"/>
</dbReference>